<name>A0A3M7RAA6_BRAPC</name>
<keyword evidence="1" id="KW-1133">Transmembrane helix</keyword>
<dbReference type="AlphaFoldDB" id="A0A3M7RAA6"/>
<organism evidence="2 3">
    <name type="scientific">Brachionus plicatilis</name>
    <name type="common">Marine rotifer</name>
    <name type="synonym">Brachionus muelleri</name>
    <dbReference type="NCBI Taxonomy" id="10195"/>
    <lineage>
        <taxon>Eukaryota</taxon>
        <taxon>Metazoa</taxon>
        <taxon>Spiralia</taxon>
        <taxon>Gnathifera</taxon>
        <taxon>Rotifera</taxon>
        <taxon>Eurotatoria</taxon>
        <taxon>Monogononta</taxon>
        <taxon>Pseudotrocha</taxon>
        <taxon>Ploima</taxon>
        <taxon>Brachionidae</taxon>
        <taxon>Brachionus</taxon>
    </lineage>
</organism>
<reference evidence="2 3" key="1">
    <citation type="journal article" date="2018" name="Sci. Rep.">
        <title>Genomic signatures of local adaptation to the degree of environmental predictability in rotifers.</title>
        <authorList>
            <person name="Franch-Gras L."/>
            <person name="Hahn C."/>
            <person name="Garcia-Roger E.M."/>
            <person name="Carmona M.J."/>
            <person name="Serra M."/>
            <person name="Gomez A."/>
        </authorList>
    </citation>
    <scope>NUCLEOTIDE SEQUENCE [LARGE SCALE GENOMIC DNA]</scope>
    <source>
        <strain evidence="2">HYR1</strain>
    </source>
</reference>
<evidence type="ECO:0000313" key="3">
    <source>
        <dbReference type="Proteomes" id="UP000276133"/>
    </source>
</evidence>
<gene>
    <name evidence="2" type="ORF">BpHYR1_007976</name>
</gene>
<proteinExistence type="predicted"/>
<keyword evidence="1" id="KW-0472">Membrane</keyword>
<dbReference type="EMBL" id="REGN01003862">
    <property type="protein sequence ID" value="RNA20399.1"/>
    <property type="molecule type" value="Genomic_DNA"/>
</dbReference>
<feature type="transmembrane region" description="Helical" evidence="1">
    <location>
        <begin position="25"/>
        <end position="43"/>
    </location>
</feature>
<keyword evidence="1" id="KW-0812">Transmembrane</keyword>
<comment type="caution">
    <text evidence="2">The sequence shown here is derived from an EMBL/GenBank/DDBJ whole genome shotgun (WGS) entry which is preliminary data.</text>
</comment>
<keyword evidence="3" id="KW-1185">Reference proteome</keyword>
<evidence type="ECO:0000256" key="1">
    <source>
        <dbReference type="SAM" id="Phobius"/>
    </source>
</evidence>
<protein>
    <submittedName>
        <fullName evidence="2">Uncharacterized protein</fullName>
    </submittedName>
</protein>
<sequence length="65" mass="7733">MKYEGFLVGILNLEFRSKKSNSDSAVVLTCANLMTIAFSLFWFQTFFNYFHFFCRNKFIQDHSKC</sequence>
<dbReference type="Proteomes" id="UP000276133">
    <property type="component" value="Unassembled WGS sequence"/>
</dbReference>
<evidence type="ECO:0000313" key="2">
    <source>
        <dbReference type="EMBL" id="RNA20399.1"/>
    </source>
</evidence>
<accession>A0A3M7RAA6</accession>